<dbReference type="AlphaFoldDB" id="A0A5B0SHB1"/>
<protein>
    <submittedName>
        <fullName evidence="1">Uncharacterized protein</fullName>
    </submittedName>
</protein>
<dbReference type="Proteomes" id="UP000325313">
    <property type="component" value="Unassembled WGS sequence"/>
</dbReference>
<organism evidence="1 2">
    <name type="scientific">Puccinia graminis f. sp. tritici</name>
    <dbReference type="NCBI Taxonomy" id="56615"/>
    <lineage>
        <taxon>Eukaryota</taxon>
        <taxon>Fungi</taxon>
        <taxon>Dikarya</taxon>
        <taxon>Basidiomycota</taxon>
        <taxon>Pucciniomycotina</taxon>
        <taxon>Pucciniomycetes</taxon>
        <taxon>Pucciniales</taxon>
        <taxon>Pucciniaceae</taxon>
        <taxon>Puccinia</taxon>
    </lineage>
</organism>
<reference evidence="1 2" key="1">
    <citation type="submission" date="2019-05" db="EMBL/GenBank/DDBJ databases">
        <title>Emergence of the Ug99 lineage of the wheat stem rust pathogen through somatic hybridization.</title>
        <authorList>
            <person name="Li F."/>
            <person name="Upadhyaya N.M."/>
            <person name="Sperschneider J."/>
            <person name="Matny O."/>
            <person name="Nguyen-Phuc H."/>
            <person name="Mago R."/>
            <person name="Raley C."/>
            <person name="Miller M.E."/>
            <person name="Silverstein K.A.T."/>
            <person name="Henningsen E."/>
            <person name="Hirsch C.D."/>
            <person name="Visser B."/>
            <person name="Pretorius Z.A."/>
            <person name="Steffenson B.J."/>
            <person name="Schwessinger B."/>
            <person name="Dodds P.N."/>
            <person name="Figueroa M."/>
        </authorList>
    </citation>
    <scope>NUCLEOTIDE SEQUENCE [LARGE SCALE GENOMIC DNA]</scope>
    <source>
        <strain evidence="1 2">Ug99</strain>
    </source>
</reference>
<dbReference type="EMBL" id="VDEP01000015">
    <property type="protein sequence ID" value="KAA1136925.1"/>
    <property type="molecule type" value="Genomic_DNA"/>
</dbReference>
<accession>A0A5B0SHB1</accession>
<gene>
    <name evidence="1" type="ORF">PGTUg99_005940</name>
</gene>
<evidence type="ECO:0000313" key="1">
    <source>
        <dbReference type="EMBL" id="KAA1136925.1"/>
    </source>
</evidence>
<name>A0A5B0SHB1_PUCGR</name>
<evidence type="ECO:0000313" key="2">
    <source>
        <dbReference type="Proteomes" id="UP000325313"/>
    </source>
</evidence>
<sequence>MENHTTNLVAQVRQIEEDRSNQASSRNKMELLIMARMNSGSSFNYNSCFSSRLTVEFERTNSLNPLKPQLCHPSKYPNPTQ</sequence>
<comment type="caution">
    <text evidence="1">The sequence shown here is derived from an EMBL/GenBank/DDBJ whole genome shotgun (WGS) entry which is preliminary data.</text>
</comment>
<proteinExistence type="predicted"/>